<dbReference type="Proteomes" id="UP001209878">
    <property type="component" value="Unassembled WGS sequence"/>
</dbReference>
<organism evidence="2 3">
    <name type="scientific">Ridgeia piscesae</name>
    <name type="common">Tubeworm</name>
    <dbReference type="NCBI Taxonomy" id="27915"/>
    <lineage>
        <taxon>Eukaryota</taxon>
        <taxon>Metazoa</taxon>
        <taxon>Spiralia</taxon>
        <taxon>Lophotrochozoa</taxon>
        <taxon>Annelida</taxon>
        <taxon>Polychaeta</taxon>
        <taxon>Sedentaria</taxon>
        <taxon>Canalipalpata</taxon>
        <taxon>Sabellida</taxon>
        <taxon>Siboglinidae</taxon>
        <taxon>Ridgeia</taxon>
    </lineage>
</organism>
<accession>A0AAD9KPZ6</accession>
<feature type="region of interest" description="Disordered" evidence="1">
    <location>
        <begin position="157"/>
        <end position="176"/>
    </location>
</feature>
<protein>
    <submittedName>
        <fullName evidence="2">Uncharacterized protein</fullName>
    </submittedName>
</protein>
<keyword evidence="3" id="KW-1185">Reference proteome</keyword>
<name>A0AAD9KPZ6_RIDPI</name>
<sequence>MPRVVTITDEPNQMAEHHAFTHPPAQSRSPFNSHRNAASPKRVAVLHLRHVTITDEPSLFAVTSRIHISVGAATIAVQLASKRGIAKTRCSSPPPPPPPPEIRKAACRHNHRRAKSFRGNFTHSHIRRRRHDRRSTRIETRHRQSDTIVTGRIQRHETASFKHPSIRCYRSSSRYQ</sequence>
<gene>
    <name evidence="2" type="ORF">NP493_757g00000</name>
</gene>
<comment type="caution">
    <text evidence="2">The sequence shown here is derived from an EMBL/GenBank/DDBJ whole genome shotgun (WGS) entry which is preliminary data.</text>
</comment>
<evidence type="ECO:0000313" key="2">
    <source>
        <dbReference type="EMBL" id="KAK2174720.1"/>
    </source>
</evidence>
<proteinExistence type="predicted"/>
<dbReference type="AlphaFoldDB" id="A0AAD9KPZ6"/>
<dbReference type="EMBL" id="JAODUO010000780">
    <property type="protein sequence ID" value="KAK2174720.1"/>
    <property type="molecule type" value="Genomic_DNA"/>
</dbReference>
<reference evidence="2" key="1">
    <citation type="journal article" date="2023" name="Mol. Biol. Evol.">
        <title>Third-Generation Sequencing Reveals the Adaptive Role of the Epigenome in Three Deep-Sea Polychaetes.</title>
        <authorList>
            <person name="Perez M."/>
            <person name="Aroh O."/>
            <person name="Sun Y."/>
            <person name="Lan Y."/>
            <person name="Juniper S.K."/>
            <person name="Young C.R."/>
            <person name="Angers B."/>
            <person name="Qian P.Y."/>
        </authorList>
    </citation>
    <scope>NUCLEOTIDE SEQUENCE</scope>
    <source>
        <strain evidence="2">R07B-5</strain>
    </source>
</reference>
<evidence type="ECO:0000256" key="1">
    <source>
        <dbReference type="SAM" id="MobiDB-lite"/>
    </source>
</evidence>
<evidence type="ECO:0000313" key="3">
    <source>
        <dbReference type="Proteomes" id="UP001209878"/>
    </source>
</evidence>